<evidence type="ECO:0000313" key="2">
    <source>
        <dbReference type="EMBL" id="WBW72494.1"/>
    </source>
</evidence>
<evidence type="ECO:0000313" key="3">
    <source>
        <dbReference type="Proteomes" id="UP001212411"/>
    </source>
</evidence>
<sequence>MAGQFSKKSSGYGGFYGKSARDDPRVSNLYNEDDIDEGSLGLEDEDFGTERTSGYATRSSGNANDYGVENVLGDEGYEDEDTLDTGDFAQEESIRGKNLGNVRGGYKATLHNPNTSESTKKHAHEVLDELDDETQDY</sequence>
<gene>
    <name evidence="2" type="ORF">SOMG_01661</name>
</gene>
<accession>A0AAE9WA58</accession>
<dbReference type="EMBL" id="CP115611">
    <property type="protein sequence ID" value="WBW72494.1"/>
    <property type="molecule type" value="Genomic_DNA"/>
</dbReference>
<dbReference type="PANTHER" id="PTHR36576:SF1">
    <property type="entry name" value="UPF0654 PROTEIN C11D3.01C-RELATED"/>
    <property type="match status" value="1"/>
</dbReference>
<dbReference type="InterPro" id="IPR018824">
    <property type="entry name" value="Conidiation-specific_6"/>
</dbReference>
<feature type="compositionally biased region" description="Polar residues" evidence="1">
    <location>
        <begin position="50"/>
        <end position="63"/>
    </location>
</feature>
<dbReference type="AlphaFoldDB" id="A0AAE9WA58"/>
<dbReference type="Proteomes" id="UP001212411">
    <property type="component" value="Chromosome 1"/>
</dbReference>
<name>A0AAE9WA58_9SCHI</name>
<dbReference type="InterPro" id="IPR052670">
    <property type="entry name" value="UPF0654_domain"/>
</dbReference>
<dbReference type="PANTHER" id="PTHR36576">
    <property type="entry name" value="UPF0654 PROTEIN C11D3.01C-RELATED"/>
    <property type="match status" value="1"/>
</dbReference>
<reference evidence="2 3" key="1">
    <citation type="journal article" date="2023" name="G3 (Bethesda)">
        <title>A high-quality reference genome for the fission yeast Schizosaccharomyces osmophilus.</title>
        <authorList>
            <person name="Jia G.S."/>
            <person name="Zhang W.C."/>
            <person name="Liang Y."/>
            <person name="Liu X.H."/>
            <person name="Rhind N."/>
            <person name="Pidoux A."/>
            <person name="Brysch-Herzberg M."/>
            <person name="Du L.L."/>
        </authorList>
    </citation>
    <scope>NUCLEOTIDE SEQUENCE [LARGE SCALE GENOMIC DNA]</scope>
    <source>
        <strain evidence="2 3">CBS 15793</strain>
    </source>
</reference>
<dbReference type="RefSeq" id="XP_056036737.1">
    <property type="nucleotide sequence ID" value="XM_056180454.1"/>
</dbReference>
<feature type="region of interest" description="Disordered" evidence="1">
    <location>
        <begin position="1"/>
        <end position="70"/>
    </location>
</feature>
<organism evidence="2 3">
    <name type="scientific">Schizosaccharomyces osmophilus</name>
    <dbReference type="NCBI Taxonomy" id="2545709"/>
    <lineage>
        <taxon>Eukaryota</taxon>
        <taxon>Fungi</taxon>
        <taxon>Dikarya</taxon>
        <taxon>Ascomycota</taxon>
        <taxon>Taphrinomycotina</taxon>
        <taxon>Schizosaccharomycetes</taxon>
        <taxon>Schizosaccharomycetales</taxon>
        <taxon>Schizosaccharomycetaceae</taxon>
        <taxon>Schizosaccharomyces</taxon>
    </lineage>
</organism>
<evidence type="ECO:0000256" key="1">
    <source>
        <dbReference type="SAM" id="MobiDB-lite"/>
    </source>
</evidence>
<dbReference type="KEGG" id="som:SOMG_01661"/>
<feature type="region of interest" description="Disordered" evidence="1">
    <location>
        <begin position="95"/>
        <end position="137"/>
    </location>
</feature>
<dbReference type="Pfam" id="PF10346">
    <property type="entry name" value="Con-6"/>
    <property type="match status" value="1"/>
</dbReference>
<proteinExistence type="predicted"/>
<feature type="compositionally biased region" description="Acidic residues" evidence="1">
    <location>
        <begin position="31"/>
        <end position="47"/>
    </location>
</feature>
<feature type="compositionally biased region" description="Acidic residues" evidence="1">
    <location>
        <begin position="128"/>
        <end position="137"/>
    </location>
</feature>
<dbReference type="GO" id="GO:0005737">
    <property type="term" value="C:cytoplasm"/>
    <property type="evidence" value="ECO:0007669"/>
    <property type="project" value="TreeGrafter"/>
</dbReference>
<dbReference type="GeneID" id="80875143"/>
<keyword evidence="3" id="KW-1185">Reference proteome</keyword>
<feature type="compositionally biased region" description="Low complexity" evidence="1">
    <location>
        <begin position="1"/>
        <end position="10"/>
    </location>
</feature>
<feature type="compositionally biased region" description="Basic and acidic residues" evidence="1">
    <location>
        <begin position="118"/>
        <end position="127"/>
    </location>
</feature>
<protein>
    <submittedName>
        <fullName evidence="2">SOCG_02034-like, conserved protein</fullName>
    </submittedName>
</protein>